<dbReference type="AlphaFoldDB" id="A0A6N8F2P4"/>
<evidence type="ECO:0000313" key="2">
    <source>
        <dbReference type="Proteomes" id="UP000442469"/>
    </source>
</evidence>
<organism evidence="1 2">
    <name type="scientific">Paenibacillus macerans</name>
    <name type="common">Bacillus macerans</name>
    <dbReference type="NCBI Taxonomy" id="44252"/>
    <lineage>
        <taxon>Bacteria</taxon>
        <taxon>Bacillati</taxon>
        <taxon>Bacillota</taxon>
        <taxon>Bacilli</taxon>
        <taxon>Bacillales</taxon>
        <taxon>Paenibacillaceae</taxon>
        <taxon>Paenibacillus</taxon>
    </lineage>
</organism>
<name>A0A6N8F2P4_PAEMA</name>
<reference evidence="1 2" key="1">
    <citation type="submission" date="2019-11" db="EMBL/GenBank/DDBJ databases">
        <title>Draft genome sequences of five Paenibacillus species of dairy origin.</title>
        <authorList>
            <person name="Olajide A.M."/>
            <person name="Chen S."/>
            <person name="Lapointe G."/>
        </authorList>
    </citation>
    <scope>NUCLEOTIDE SEQUENCE [LARGE SCALE GENOMIC DNA]</scope>
    <source>
        <strain evidence="1 2">3CT49</strain>
    </source>
</reference>
<comment type="caution">
    <text evidence="1">The sequence shown here is derived from an EMBL/GenBank/DDBJ whole genome shotgun (WGS) entry which is preliminary data.</text>
</comment>
<sequence length="112" mass="13116">MDKMHFTNYDVAKHNPFERFPPGKYIVAEADDNGEYTLHIRFDNGLGRSSVEKMELLEVVILAFKCQEILELPFGAVWFDLPNHVVDNPSLFNRHVKEMLKRNGLYWKPAKH</sequence>
<evidence type="ECO:0000313" key="1">
    <source>
        <dbReference type="EMBL" id="MUG24911.1"/>
    </source>
</evidence>
<protein>
    <submittedName>
        <fullName evidence="1">Uncharacterized protein</fullName>
    </submittedName>
</protein>
<dbReference type="Proteomes" id="UP000442469">
    <property type="component" value="Unassembled WGS sequence"/>
</dbReference>
<accession>A0A6N8F2P4</accession>
<dbReference type="EMBL" id="WNZZ01000019">
    <property type="protein sequence ID" value="MUG24911.1"/>
    <property type="molecule type" value="Genomic_DNA"/>
</dbReference>
<proteinExistence type="predicted"/>
<dbReference type="RefSeq" id="WP_155620786.1">
    <property type="nucleotide sequence ID" value="NZ_JAHAJO010000012.1"/>
</dbReference>
<gene>
    <name evidence="1" type="ORF">GNQ08_21335</name>
</gene>